<proteinExistence type="predicted"/>
<evidence type="ECO:0000259" key="2">
    <source>
        <dbReference type="Pfam" id="PF26436"/>
    </source>
</evidence>
<protein>
    <recommendedName>
        <fullName evidence="2">DUF8119 domain-containing protein</fullName>
    </recommendedName>
</protein>
<evidence type="ECO:0000313" key="4">
    <source>
        <dbReference type="Proteomes" id="UP000318864"/>
    </source>
</evidence>
<keyword evidence="1" id="KW-0472">Membrane</keyword>
<feature type="transmembrane region" description="Helical" evidence="1">
    <location>
        <begin position="53"/>
        <end position="74"/>
    </location>
</feature>
<dbReference type="EMBL" id="RBZW01000008">
    <property type="protein sequence ID" value="THE66437.1"/>
    <property type="molecule type" value="Genomic_DNA"/>
</dbReference>
<comment type="caution">
    <text evidence="3">The sequence shown here is derived from an EMBL/GenBank/DDBJ whole genome shotgun (WGS) entry which is preliminary data.</text>
</comment>
<keyword evidence="1" id="KW-0812">Transmembrane</keyword>
<sequence>MTESSTDDRGAARGGPLRTLWDAVVRFVGDALVLTLWVVFLTLVFLETAWPRWAFYGLLLGGVAVYVSITVPWIRGRSTSGR</sequence>
<dbReference type="Pfam" id="PF26436">
    <property type="entry name" value="DUF8119"/>
    <property type="match status" value="1"/>
</dbReference>
<reference evidence="3 4" key="1">
    <citation type="submission" date="2018-10" db="EMBL/GenBank/DDBJ databases">
        <title>Natronolimnobius sp. XQ-INN 246 isolated from Inner Mongolia Autonomous Region of China.</title>
        <authorList>
            <person name="Xue Q."/>
        </authorList>
    </citation>
    <scope>NUCLEOTIDE SEQUENCE [LARGE SCALE GENOMIC DNA]</scope>
    <source>
        <strain evidence="3 4">XQ-INN 246</strain>
    </source>
</reference>
<keyword evidence="4" id="KW-1185">Reference proteome</keyword>
<gene>
    <name evidence="3" type="ORF">D8Y22_02435</name>
</gene>
<feature type="domain" description="DUF8119" evidence="2">
    <location>
        <begin position="20"/>
        <end position="77"/>
    </location>
</feature>
<dbReference type="AlphaFoldDB" id="A0A4V3VLP4"/>
<evidence type="ECO:0000313" key="3">
    <source>
        <dbReference type="EMBL" id="THE66437.1"/>
    </source>
</evidence>
<dbReference type="RefSeq" id="WP_141463137.1">
    <property type="nucleotide sequence ID" value="NZ_RBZW01000008.1"/>
</dbReference>
<dbReference type="OrthoDB" id="202765at2157"/>
<dbReference type="InterPro" id="IPR058432">
    <property type="entry name" value="DUF8119"/>
</dbReference>
<accession>A0A4V3VLP4</accession>
<organism evidence="3 4">
    <name type="scientific">Salinadaptatus halalkaliphilus</name>
    <dbReference type="NCBI Taxonomy" id="2419781"/>
    <lineage>
        <taxon>Archaea</taxon>
        <taxon>Methanobacteriati</taxon>
        <taxon>Methanobacteriota</taxon>
        <taxon>Stenosarchaea group</taxon>
        <taxon>Halobacteria</taxon>
        <taxon>Halobacteriales</taxon>
        <taxon>Natrialbaceae</taxon>
        <taxon>Salinadaptatus</taxon>
    </lineage>
</organism>
<keyword evidence="1" id="KW-1133">Transmembrane helix</keyword>
<feature type="transmembrane region" description="Helical" evidence="1">
    <location>
        <begin position="23"/>
        <end position="46"/>
    </location>
</feature>
<evidence type="ECO:0000256" key="1">
    <source>
        <dbReference type="SAM" id="Phobius"/>
    </source>
</evidence>
<name>A0A4V3VLP4_9EURY</name>
<dbReference type="Proteomes" id="UP000318864">
    <property type="component" value="Unassembled WGS sequence"/>
</dbReference>